<evidence type="ECO:0000256" key="5">
    <source>
        <dbReference type="ARBA" id="ARBA00022840"/>
    </source>
</evidence>
<dbReference type="STRING" id="314278.NB231_10788"/>
<evidence type="ECO:0000256" key="9">
    <source>
        <dbReference type="ARBA" id="ARBA00034808"/>
    </source>
</evidence>
<keyword evidence="5 12" id="KW-0067">ATP-binding</keyword>
<evidence type="ECO:0000256" key="11">
    <source>
        <dbReference type="ARBA" id="ARBA00048988"/>
    </source>
</evidence>
<keyword evidence="2 12" id="KW-0547">Nucleotide-binding</keyword>
<keyword evidence="7" id="KW-0413">Isomerase</keyword>
<dbReference type="PROSITE" id="PS51217">
    <property type="entry name" value="UVRD_HELICASE_CTER"/>
    <property type="match status" value="1"/>
</dbReference>
<dbReference type="PANTHER" id="PTHR11070:SF2">
    <property type="entry name" value="ATP-DEPENDENT DNA HELICASE SRS2"/>
    <property type="match status" value="1"/>
</dbReference>
<gene>
    <name evidence="15" type="ORF">NB231_10788</name>
</gene>
<dbReference type="GO" id="GO:0003677">
    <property type="term" value="F:DNA binding"/>
    <property type="evidence" value="ECO:0007669"/>
    <property type="project" value="UniProtKB-KW"/>
</dbReference>
<evidence type="ECO:0000256" key="10">
    <source>
        <dbReference type="ARBA" id="ARBA00034923"/>
    </source>
</evidence>
<evidence type="ECO:0000256" key="1">
    <source>
        <dbReference type="ARBA" id="ARBA00009922"/>
    </source>
</evidence>
<feature type="domain" description="UvrD-like helicase C-terminal" evidence="14">
    <location>
        <begin position="298"/>
        <end position="578"/>
    </location>
</feature>
<dbReference type="EC" id="5.6.2.4" evidence="9"/>
<dbReference type="GO" id="GO:0043138">
    <property type="term" value="F:3'-5' DNA helicase activity"/>
    <property type="evidence" value="ECO:0007669"/>
    <property type="project" value="UniProtKB-EC"/>
</dbReference>
<dbReference type="GO" id="GO:0005524">
    <property type="term" value="F:ATP binding"/>
    <property type="evidence" value="ECO:0007669"/>
    <property type="project" value="UniProtKB-UniRule"/>
</dbReference>
<protein>
    <recommendedName>
        <fullName evidence="9">DNA 3'-5' helicase</fullName>
        <ecNumber evidence="9">5.6.2.4</ecNumber>
    </recommendedName>
    <alternativeName>
        <fullName evidence="10">DNA 3'-5' helicase II</fullName>
    </alternativeName>
</protein>
<evidence type="ECO:0000256" key="6">
    <source>
        <dbReference type="ARBA" id="ARBA00023125"/>
    </source>
</evidence>
<dbReference type="HOGENOM" id="CLU_004585_5_5_6"/>
<evidence type="ECO:0000256" key="3">
    <source>
        <dbReference type="ARBA" id="ARBA00022801"/>
    </source>
</evidence>
<keyword evidence="3 12" id="KW-0378">Hydrolase</keyword>
<dbReference type="InterPro" id="IPR013986">
    <property type="entry name" value="DExx_box_DNA_helicase_dom_sf"/>
</dbReference>
<evidence type="ECO:0000256" key="7">
    <source>
        <dbReference type="ARBA" id="ARBA00023235"/>
    </source>
</evidence>
<dbReference type="FunFam" id="1.10.486.10:FF:000003">
    <property type="entry name" value="ATP-dependent DNA helicase"/>
    <property type="match status" value="1"/>
</dbReference>
<keyword evidence="4 12" id="KW-0347">Helicase</keyword>
<dbReference type="Pfam" id="PF13361">
    <property type="entry name" value="UvrD_C"/>
    <property type="match status" value="2"/>
</dbReference>
<dbReference type="PROSITE" id="PS51198">
    <property type="entry name" value="UVRD_HELICASE_ATP_BIND"/>
    <property type="match status" value="1"/>
</dbReference>
<feature type="domain" description="UvrD-like helicase ATP-binding" evidence="13">
    <location>
        <begin position="19"/>
        <end position="297"/>
    </location>
</feature>
<comment type="catalytic activity">
    <reaction evidence="11">
        <text>ATP + H2O = ADP + phosphate + H(+)</text>
        <dbReference type="Rhea" id="RHEA:13065"/>
        <dbReference type="ChEBI" id="CHEBI:15377"/>
        <dbReference type="ChEBI" id="CHEBI:15378"/>
        <dbReference type="ChEBI" id="CHEBI:30616"/>
        <dbReference type="ChEBI" id="CHEBI:43474"/>
        <dbReference type="ChEBI" id="CHEBI:456216"/>
        <dbReference type="EC" id="5.6.2.4"/>
    </reaction>
</comment>
<dbReference type="GO" id="GO:0016887">
    <property type="term" value="F:ATP hydrolysis activity"/>
    <property type="evidence" value="ECO:0007669"/>
    <property type="project" value="RHEA"/>
</dbReference>
<dbReference type="AlphaFoldDB" id="A4BNY5"/>
<feature type="binding site" evidence="12">
    <location>
        <begin position="40"/>
        <end position="47"/>
    </location>
    <ligand>
        <name>ATP</name>
        <dbReference type="ChEBI" id="CHEBI:30616"/>
    </ligand>
</feature>
<comment type="catalytic activity">
    <reaction evidence="8">
        <text>Couples ATP hydrolysis with the unwinding of duplex DNA by translocating in the 3'-5' direction.</text>
        <dbReference type="EC" id="5.6.2.4"/>
    </reaction>
</comment>
<evidence type="ECO:0000313" key="16">
    <source>
        <dbReference type="Proteomes" id="UP000003374"/>
    </source>
</evidence>
<dbReference type="Gene3D" id="1.10.10.160">
    <property type="match status" value="1"/>
</dbReference>
<dbReference type="NCBIfam" id="NF008743">
    <property type="entry name" value="PRK11773.1"/>
    <property type="match status" value="1"/>
</dbReference>
<evidence type="ECO:0000256" key="4">
    <source>
        <dbReference type="ARBA" id="ARBA00022806"/>
    </source>
</evidence>
<keyword evidence="6" id="KW-0238">DNA-binding</keyword>
<proteinExistence type="inferred from homology"/>
<accession>A4BNY5</accession>
<comment type="caution">
    <text evidence="15">The sequence shown here is derived from an EMBL/GenBank/DDBJ whole genome shotgun (WGS) entry which is preliminary data.</text>
</comment>
<dbReference type="eggNOG" id="COG0210">
    <property type="taxonomic scope" value="Bacteria"/>
</dbReference>
<dbReference type="CDD" id="cd18807">
    <property type="entry name" value="SF1_C_UvrD"/>
    <property type="match status" value="1"/>
</dbReference>
<name>A4BNY5_9GAMM</name>
<dbReference type="PANTHER" id="PTHR11070">
    <property type="entry name" value="UVRD / RECB / PCRA DNA HELICASE FAMILY MEMBER"/>
    <property type="match status" value="1"/>
</dbReference>
<dbReference type="CDD" id="cd17932">
    <property type="entry name" value="DEXQc_UvrD"/>
    <property type="match status" value="1"/>
</dbReference>
<dbReference type="GO" id="GO:0005829">
    <property type="term" value="C:cytosol"/>
    <property type="evidence" value="ECO:0007669"/>
    <property type="project" value="TreeGrafter"/>
</dbReference>
<dbReference type="Pfam" id="PF21196">
    <property type="entry name" value="PcrA_UvrD_tudor"/>
    <property type="match status" value="1"/>
</dbReference>
<comment type="similarity">
    <text evidence="1">Belongs to the helicase family. UvrD subfamily.</text>
</comment>
<evidence type="ECO:0000259" key="14">
    <source>
        <dbReference type="PROSITE" id="PS51217"/>
    </source>
</evidence>
<dbReference type="GO" id="GO:0000725">
    <property type="term" value="P:recombinational repair"/>
    <property type="evidence" value="ECO:0007669"/>
    <property type="project" value="TreeGrafter"/>
</dbReference>
<dbReference type="Pfam" id="PF00580">
    <property type="entry name" value="UvrD-helicase"/>
    <property type="match status" value="1"/>
</dbReference>
<reference evidence="15 16" key="1">
    <citation type="submission" date="2006-02" db="EMBL/GenBank/DDBJ databases">
        <authorList>
            <person name="Waterbury J."/>
            <person name="Ferriera S."/>
            <person name="Johnson J."/>
            <person name="Kravitz S."/>
            <person name="Halpern A."/>
            <person name="Remington K."/>
            <person name="Beeson K."/>
            <person name="Tran B."/>
            <person name="Rogers Y.-H."/>
            <person name="Friedman R."/>
            <person name="Venter J.C."/>
        </authorList>
    </citation>
    <scope>NUCLEOTIDE SEQUENCE [LARGE SCALE GENOMIC DNA]</scope>
    <source>
        <strain evidence="15 16">Nb-231</strain>
    </source>
</reference>
<keyword evidence="16" id="KW-1185">Reference proteome</keyword>
<evidence type="ECO:0000256" key="2">
    <source>
        <dbReference type="ARBA" id="ARBA00022741"/>
    </source>
</evidence>
<evidence type="ECO:0000256" key="12">
    <source>
        <dbReference type="PROSITE-ProRule" id="PRU00560"/>
    </source>
</evidence>
<dbReference type="Gene3D" id="1.10.486.10">
    <property type="entry name" value="PCRA, domain 4"/>
    <property type="match status" value="1"/>
</dbReference>
<organism evidence="15 16">
    <name type="scientific">Nitrococcus mobilis Nb-231</name>
    <dbReference type="NCBI Taxonomy" id="314278"/>
    <lineage>
        <taxon>Bacteria</taxon>
        <taxon>Pseudomonadati</taxon>
        <taxon>Pseudomonadota</taxon>
        <taxon>Gammaproteobacteria</taxon>
        <taxon>Chromatiales</taxon>
        <taxon>Ectothiorhodospiraceae</taxon>
        <taxon>Nitrococcus</taxon>
    </lineage>
</organism>
<dbReference type="SUPFAM" id="SSF52540">
    <property type="entry name" value="P-loop containing nucleoside triphosphate hydrolases"/>
    <property type="match status" value="1"/>
</dbReference>
<dbReference type="InterPro" id="IPR014016">
    <property type="entry name" value="UvrD-like_ATP-bd"/>
</dbReference>
<dbReference type="InterPro" id="IPR014017">
    <property type="entry name" value="DNA_helicase_UvrD-like_C"/>
</dbReference>
<evidence type="ECO:0000259" key="13">
    <source>
        <dbReference type="PROSITE" id="PS51198"/>
    </source>
</evidence>
<dbReference type="EMBL" id="AAOF01000002">
    <property type="protein sequence ID" value="EAR22934.1"/>
    <property type="molecule type" value="Genomic_DNA"/>
</dbReference>
<sequence>MGAASGMESAIVDSSNLIDSLNAAQREAVTAPCGRTLVLAGAGSGKTRVLTHRAAWLLQAEEASAYSILAVTFTNKAAAEMRGRIAGLVGIAAGGMWIGTFHGLAHRLLRLHWREAGLPQHFQILDAEDQRRLIRRTLRNLEIDESRWPPRQIQGFINARKDEGRRPEALEPHDAYSEQMRQLYRAYEEACRAGGGLVDFAELLLRCYELLRHQPALLEHYRRRFRHILVDEFQDTNRIQYEWLRLLAGSESDVFIVGDDDQSIYGWRGAQVENMQRLQRDEPSTRVLRLEQNYRSTRTILAAANALIARNSRRLGKHLWTEGAAGEPIAVYAAFSEQDEARFVVERIRSLIESEGYARSDCAILYRSNAQSRAFEETLFGREIPYRVYGGLRFFERAEIKDALAYLRLLVNRNDDASFERVINTPPRGIGVKTLDALRSQARQRQTSLWQAAGELLRAGALSGRAARATTAFIELIDRLSGPLAEPALAARIEVVLAQCGLHEHYAKDRSERGLDRLENLDELISAARTFEQAREPTDDEADSLTAFLAHAALEAGEVQAGEQDDGVQLMTLHSAKGLEFPVVFLVGLEEGLFPHRMALDEPGRLEEERRLCYVGITRARQRLLLSFAERRRLHGQDHYGTASRFLLELPTELVQEVRARFSVTRPQTKVHAVEPMVTADTAAFSLGQRVRHATFGEGIVLSCEGSGPNTRVQVNFAHSGSKWLVAAYANLKPCP</sequence>
<dbReference type="InterPro" id="IPR027417">
    <property type="entry name" value="P-loop_NTPase"/>
</dbReference>
<dbReference type="InterPro" id="IPR000212">
    <property type="entry name" value="DNA_helicase_UvrD/REP"/>
</dbReference>
<evidence type="ECO:0000256" key="8">
    <source>
        <dbReference type="ARBA" id="ARBA00034617"/>
    </source>
</evidence>
<dbReference type="Proteomes" id="UP000003374">
    <property type="component" value="Unassembled WGS sequence"/>
</dbReference>
<evidence type="ECO:0000313" key="15">
    <source>
        <dbReference type="EMBL" id="EAR22934.1"/>
    </source>
</evidence>
<dbReference type="GO" id="GO:0033202">
    <property type="term" value="C:DNA helicase complex"/>
    <property type="evidence" value="ECO:0007669"/>
    <property type="project" value="TreeGrafter"/>
</dbReference>
<dbReference type="Gene3D" id="3.40.50.300">
    <property type="entry name" value="P-loop containing nucleotide triphosphate hydrolases"/>
    <property type="match status" value="2"/>
</dbReference>